<name>A0A917RBP0_9NOCA</name>
<sequence>MAGRVLEDLFEVGPSVRTDGALDPVKINPIAARCDIRYEESA</sequence>
<dbReference type="AlphaFoldDB" id="A0A917RBP0"/>
<organism evidence="1 2">
    <name type="scientific">Nocardia jinanensis</name>
    <dbReference type="NCBI Taxonomy" id="382504"/>
    <lineage>
        <taxon>Bacteria</taxon>
        <taxon>Bacillati</taxon>
        <taxon>Actinomycetota</taxon>
        <taxon>Actinomycetes</taxon>
        <taxon>Mycobacteriales</taxon>
        <taxon>Nocardiaceae</taxon>
        <taxon>Nocardia</taxon>
    </lineage>
</organism>
<proteinExistence type="predicted"/>
<dbReference type="EMBL" id="BMMH01000002">
    <property type="protein sequence ID" value="GGK99080.1"/>
    <property type="molecule type" value="Genomic_DNA"/>
</dbReference>
<reference evidence="1" key="1">
    <citation type="journal article" date="2014" name="Int. J. Syst. Evol. Microbiol.">
        <title>Complete genome sequence of Corynebacterium casei LMG S-19264T (=DSM 44701T), isolated from a smear-ripened cheese.</title>
        <authorList>
            <consortium name="US DOE Joint Genome Institute (JGI-PGF)"/>
            <person name="Walter F."/>
            <person name="Albersmeier A."/>
            <person name="Kalinowski J."/>
            <person name="Ruckert C."/>
        </authorList>
    </citation>
    <scope>NUCLEOTIDE SEQUENCE</scope>
    <source>
        <strain evidence="1">CGMCC 4.3508</strain>
    </source>
</reference>
<keyword evidence="2" id="KW-1185">Reference proteome</keyword>
<protein>
    <submittedName>
        <fullName evidence="1">Uncharacterized protein</fullName>
    </submittedName>
</protein>
<evidence type="ECO:0000313" key="1">
    <source>
        <dbReference type="EMBL" id="GGK99080.1"/>
    </source>
</evidence>
<evidence type="ECO:0000313" key="2">
    <source>
        <dbReference type="Proteomes" id="UP000638263"/>
    </source>
</evidence>
<reference evidence="1" key="2">
    <citation type="submission" date="2020-09" db="EMBL/GenBank/DDBJ databases">
        <authorList>
            <person name="Sun Q."/>
            <person name="Zhou Y."/>
        </authorList>
    </citation>
    <scope>NUCLEOTIDE SEQUENCE</scope>
    <source>
        <strain evidence="1">CGMCC 4.3508</strain>
    </source>
</reference>
<accession>A0A917RBP0</accession>
<dbReference type="RefSeq" id="WP_268241620.1">
    <property type="nucleotide sequence ID" value="NZ_BMMH01000002.1"/>
</dbReference>
<dbReference type="Proteomes" id="UP000638263">
    <property type="component" value="Unassembled WGS sequence"/>
</dbReference>
<comment type="caution">
    <text evidence="1">The sequence shown here is derived from an EMBL/GenBank/DDBJ whole genome shotgun (WGS) entry which is preliminary data.</text>
</comment>
<gene>
    <name evidence="1" type="ORF">GCM10011588_12140</name>
</gene>